<gene>
    <name evidence="2" type="ORF">RB653_000425</name>
</gene>
<dbReference type="AlphaFoldDB" id="A0AAN7U5Y0"/>
<protein>
    <submittedName>
        <fullName evidence="2">Uncharacterized protein</fullName>
    </submittedName>
</protein>
<sequence>MELENNNNEPKNYFIHGEEEYVNRKPVFKSYKIFYPSEMDGVLTENEFSDIIRRLNIVMNRNPICFFRYQQDISIKIIMTSIVGPIIIIFISFVVYKEITKKINKSLEKKRSIKFSFLGDFAVEIQYFQQSQQAPNDGYSETSSLLNKNVILV</sequence>
<name>A0AAN7U5Y0_9MYCE</name>
<feature type="transmembrane region" description="Helical" evidence="1">
    <location>
        <begin position="77"/>
        <end position="96"/>
    </location>
</feature>
<evidence type="ECO:0000313" key="3">
    <source>
        <dbReference type="Proteomes" id="UP001344447"/>
    </source>
</evidence>
<evidence type="ECO:0000256" key="1">
    <source>
        <dbReference type="SAM" id="Phobius"/>
    </source>
</evidence>
<keyword evidence="1" id="KW-0812">Transmembrane</keyword>
<reference evidence="2 3" key="1">
    <citation type="submission" date="2023-11" db="EMBL/GenBank/DDBJ databases">
        <title>Dfirmibasis_genome.</title>
        <authorList>
            <person name="Edelbroek B."/>
            <person name="Kjellin J."/>
            <person name="Jerlstrom-Hultqvist J."/>
            <person name="Soderbom F."/>
        </authorList>
    </citation>
    <scope>NUCLEOTIDE SEQUENCE [LARGE SCALE GENOMIC DNA]</scope>
    <source>
        <strain evidence="2 3">TNS-C-14</strain>
    </source>
</reference>
<dbReference type="EMBL" id="JAVFKY010000002">
    <property type="protein sequence ID" value="KAK5580408.1"/>
    <property type="molecule type" value="Genomic_DNA"/>
</dbReference>
<dbReference type="Proteomes" id="UP001344447">
    <property type="component" value="Unassembled WGS sequence"/>
</dbReference>
<evidence type="ECO:0000313" key="2">
    <source>
        <dbReference type="EMBL" id="KAK5580408.1"/>
    </source>
</evidence>
<keyword evidence="1" id="KW-1133">Transmembrane helix</keyword>
<comment type="caution">
    <text evidence="2">The sequence shown here is derived from an EMBL/GenBank/DDBJ whole genome shotgun (WGS) entry which is preliminary data.</text>
</comment>
<keyword evidence="1" id="KW-0472">Membrane</keyword>
<accession>A0AAN7U5Y0</accession>
<organism evidence="2 3">
    <name type="scientific">Dictyostelium firmibasis</name>
    <dbReference type="NCBI Taxonomy" id="79012"/>
    <lineage>
        <taxon>Eukaryota</taxon>
        <taxon>Amoebozoa</taxon>
        <taxon>Evosea</taxon>
        <taxon>Eumycetozoa</taxon>
        <taxon>Dictyostelia</taxon>
        <taxon>Dictyosteliales</taxon>
        <taxon>Dictyosteliaceae</taxon>
        <taxon>Dictyostelium</taxon>
    </lineage>
</organism>
<keyword evidence="3" id="KW-1185">Reference proteome</keyword>
<proteinExistence type="predicted"/>